<sequence>MSNEEQIAYWNGDAGRKWAEKDDMMAAMLGPIARALLEHCDPAGASSVLDIGCGGGSETLMLAERLRAGSRVLGVDVSAPLLAVAAQRLAEAGELPVAMDFLQADASEYPFEAGSWDFLFSRFGVMFFDEPVGAFSNLHRALAPGGTMAFCCWQRLQDNPWVALPLKAALEHLPPPPAPEPHAPGPFAFADRERLARILSEAGFTAVTIEHRDVTMGWGSGGDLAQTTREMLNIGPVGRLLAEENEAVRQRVYDSAANALTAYFSDGRISLPGATWFVTARRGD</sequence>
<dbReference type="InterPro" id="IPR029063">
    <property type="entry name" value="SAM-dependent_MTases_sf"/>
</dbReference>
<dbReference type="Proteomes" id="UP000029640">
    <property type="component" value="Unassembled WGS sequence"/>
</dbReference>
<evidence type="ECO:0000313" key="2">
    <source>
        <dbReference type="EMBL" id="KGE03112.1"/>
    </source>
</evidence>
<gene>
    <name evidence="2" type="ORF">HRUBRA_02344</name>
</gene>
<reference evidence="2 3" key="1">
    <citation type="journal article" date="2014" name="Genome Announc.">
        <title>Genome Sequence of Gammaproteobacterial Pseudohaliea rubra Type Strain DSM 19751, Isolated from Coastal Seawater of the Mediterranean Sea.</title>
        <authorList>
            <person name="Spring S."/>
            <person name="Fiebig A."/>
            <person name="Riedel T."/>
            <person name="Goker M."/>
            <person name="Klenk H.P."/>
        </authorList>
    </citation>
    <scope>NUCLEOTIDE SEQUENCE [LARGE SCALE GENOMIC DNA]</scope>
    <source>
        <strain evidence="2 3">DSM 19751</strain>
    </source>
</reference>
<keyword evidence="2" id="KW-0489">Methyltransferase</keyword>
<dbReference type="GO" id="GO:0008757">
    <property type="term" value="F:S-adenosylmethionine-dependent methyltransferase activity"/>
    <property type="evidence" value="ECO:0007669"/>
    <property type="project" value="InterPro"/>
</dbReference>
<evidence type="ECO:0000313" key="3">
    <source>
        <dbReference type="Proteomes" id="UP000029640"/>
    </source>
</evidence>
<keyword evidence="3" id="KW-1185">Reference proteome</keyword>
<dbReference type="GO" id="GO:0032259">
    <property type="term" value="P:methylation"/>
    <property type="evidence" value="ECO:0007669"/>
    <property type="project" value="UniProtKB-KW"/>
</dbReference>
<evidence type="ECO:0000259" key="1">
    <source>
        <dbReference type="Pfam" id="PF08241"/>
    </source>
</evidence>
<dbReference type="AlphaFoldDB" id="A0A095VNV1"/>
<accession>A0A095VNV1</accession>
<dbReference type="Pfam" id="PF08241">
    <property type="entry name" value="Methyltransf_11"/>
    <property type="match status" value="1"/>
</dbReference>
<keyword evidence="2" id="KW-0808">Transferase</keyword>
<name>A0A095VNV1_9GAMM</name>
<dbReference type="OrthoDB" id="9777638at2"/>
<dbReference type="InterPro" id="IPR013216">
    <property type="entry name" value="Methyltransf_11"/>
</dbReference>
<dbReference type="STRING" id="1265313.HRUBRA_02344"/>
<feature type="domain" description="Methyltransferase type 11" evidence="1">
    <location>
        <begin position="49"/>
        <end position="150"/>
    </location>
</feature>
<organism evidence="2 3">
    <name type="scientific">Pseudohaliea rubra DSM 19751</name>
    <dbReference type="NCBI Taxonomy" id="1265313"/>
    <lineage>
        <taxon>Bacteria</taxon>
        <taxon>Pseudomonadati</taxon>
        <taxon>Pseudomonadota</taxon>
        <taxon>Gammaproteobacteria</taxon>
        <taxon>Cellvibrionales</taxon>
        <taxon>Halieaceae</taxon>
        <taxon>Pseudohaliea</taxon>
    </lineage>
</organism>
<dbReference type="SUPFAM" id="SSF53335">
    <property type="entry name" value="S-adenosyl-L-methionine-dependent methyltransferases"/>
    <property type="match status" value="1"/>
</dbReference>
<comment type="caution">
    <text evidence="2">The sequence shown here is derived from an EMBL/GenBank/DDBJ whole genome shotgun (WGS) entry which is preliminary data.</text>
</comment>
<dbReference type="HOGENOM" id="CLU_037990_2_5_6"/>
<dbReference type="Gene3D" id="3.40.50.150">
    <property type="entry name" value="Vaccinia Virus protein VP39"/>
    <property type="match status" value="1"/>
</dbReference>
<dbReference type="EMBL" id="AUVB01000070">
    <property type="protein sequence ID" value="KGE03112.1"/>
    <property type="molecule type" value="Genomic_DNA"/>
</dbReference>
<dbReference type="CDD" id="cd02440">
    <property type="entry name" value="AdoMet_MTases"/>
    <property type="match status" value="1"/>
</dbReference>
<protein>
    <submittedName>
        <fullName evidence="2">Methyltransferase</fullName>
    </submittedName>
</protein>
<proteinExistence type="predicted"/>
<dbReference type="PANTHER" id="PTHR43861:SF1">
    <property type="entry name" value="TRANS-ACONITATE 2-METHYLTRANSFERASE"/>
    <property type="match status" value="1"/>
</dbReference>
<dbReference type="eggNOG" id="COG2226">
    <property type="taxonomic scope" value="Bacteria"/>
</dbReference>
<dbReference type="RefSeq" id="WP_035514702.1">
    <property type="nucleotide sequence ID" value="NZ_KN234750.1"/>
</dbReference>
<dbReference type="PANTHER" id="PTHR43861">
    <property type="entry name" value="TRANS-ACONITATE 2-METHYLTRANSFERASE-RELATED"/>
    <property type="match status" value="1"/>
</dbReference>